<comment type="catalytic activity">
    <reaction evidence="6">
        <text>2 R'C(R)SH + O2 = R'C(R)S-S(R)CR' + H2O2</text>
        <dbReference type="Rhea" id="RHEA:17357"/>
        <dbReference type="ChEBI" id="CHEBI:15379"/>
        <dbReference type="ChEBI" id="CHEBI:16240"/>
        <dbReference type="ChEBI" id="CHEBI:16520"/>
        <dbReference type="ChEBI" id="CHEBI:17412"/>
        <dbReference type="EC" id="1.8.3.2"/>
    </reaction>
</comment>
<gene>
    <name evidence="8" type="primary">ERV1</name>
    <name evidence="8" type="ORF">CAAN4_C01398</name>
</gene>
<dbReference type="Gene3D" id="4.10.320.60">
    <property type="match status" value="1"/>
</dbReference>
<comment type="cofactor">
    <cofactor evidence="1 6">
        <name>FAD</name>
        <dbReference type="ChEBI" id="CHEBI:57692"/>
    </cofactor>
</comment>
<dbReference type="EMBL" id="OZ004255">
    <property type="protein sequence ID" value="CAK7899158.1"/>
    <property type="molecule type" value="Genomic_DNA"/>
</dbReference>
<evidence type="ECO:0000313" key="9">
    <source>
        <dbReference type="Proteomes" id="UP001497600"/>
    </source>
</evidence>
<dbReference type="PANTHER" id="PTHR12645:SF0">
    <property type="entry name" value="FAD-LINKED SULFHYDRYL OXIDASE ALR"/>
    <property type="match status" value="1"/>
</dbReference>
<feature type="domain" description="ERV/ALR sulfhydryl oxidase" evidence="7">
    <location>
        <begin position="77"/>
        <end position="177"/>
    </location>
</feature>
<dbReference type="Proteomes" id="UP001497600">
    <property type="component" value="Chromosome C"/>
</dbReference>
<dbReference type="Pfam" id="PF04777">
    <property type="entry name" value="Evr1_Alr"/>
    <property type="match status" value="1"/>
</dbReference>
<dbReference type="SUPFAM" id="SSF69000">
    <property type="entry name" value="FAD-dependent thiol oxidase"/>
    <property type="match status" value="1"/>
</dbReference>
<proteinExistence type="predicted"/>
<dbReference type="PROSITE" id="PS51324">
    <property type="entry name" value="ERV_ALR"/>
    <property type="match status" value="1"/>
</dbReference>
<sequence>MVEGTTVEREGTETSKPVFGATGRKIIYDKDGKPCRSCNSLLDFKSAMGVPSTPKQPVKKPEIVEKSKVLPPTNRACPPDVEEIGKSSWTLLHAIAATYPEAPTDKQQTDMKQFVKLFGNFYPCWYCGEDFVKYTKVNEPKVATQDDFGKWLCDAHNEVNVKLGKEKFDCNLWKQRWKDGWKDGSCD</sequence>
<reference evidence="8 9" key="1">
    <citation type="submission" date="2024-01" db="EMBL/GenBank/DDBJ databases">
        <authorList>
            <consortium name="Genoscope - CEA"/>
            <person name="William W."/>
        </authorList>
    </citation>
    <scope>NUCLEOTIDE SEQUENCE [LARGE SCALE GENOMIC DNA]</scope>
    <source>
        <strain evidence="8 9">29B2s-10</strain>
    </source>
</reference>
<dbReference type="InterPro" id="IPR036774">
    <property type="entry name" value="ERV/ALR_sulphydryl_oxid_sf"/>
</dbReference>
<evidence type="ECO:0000256" key="3">
    <source>
        <dbReference type="ARBA" id="ARBA00022827"/>
    </source>
</evidence>
<keyword evidence="9" id="KW-1185">Reference proteome</keyword>
<keyword evidence="4 6" id="KW-0560">Oxidoreductase</keyword>
<accession>A0ABP0E8M9</accession>
<protein>
    <recommendedName>
        <fullName evidence="6">Sulfhydryl oxidase</fullName>
        <ecNumber evidence="6">1.8.3.2</ecNumber>
    </recommendedName>
</protein>
<dbReference type="Gene3D" id="1.20.120.310">
    <property type="entry name" value="ERV/ALR sulfhydryl oxidase domain"/>
    <property type="match status" value="1"/>
</dbReference>
<evidence type="ECO:0000256" key="5">
    <source>
        <dbReference type="ARBA" id="ARBA00023157"/>
    </source>
</evidence>
<evidence type="ECO:0000313" key="8">
    <source>
        <dbReference type="EMBL" id="CAK7899158.1"/>
    </source>
</evidence>
<dbReference type="PANTHER" id="PTHR12645">
    <property type="entry name" value="ALR/ERV"/>
    <property type="match status" value="1"/>
</dbReference>
<keyword evidence="3 6" id="KW-0274">FAD</keyword>
<evidence type="ECO:0000256" key="6">
    <source>
        <dbReference type="RuleBase" id="RU371123"/>
    </source>
</evidence>
<dbReference type="EC" id="1.8.3.2" evidence="6"/>
<name>A0ABP0E8M9_9ASCO</name>
<dbReference type="InterPro" id="IPR017905">
    <property type="entry name" value="ERV/ALR_sulphydryl_oxidase"/>
</dbReference>
<dbReference type="InterPro" id="IPR039799">
    <property type="entry name" value="ALR/ERV"/>
</dbReference>
<evidence type="ECO:0000256" key="2">
    <source>
        <dbReference type="ARBA" id="ARBA00022630"/>
    </source>
</evidence>
<keyword evidence="5" id="KW-1015">Disulfide bond</keyword>
<keyword evidence="2 6" id="KW-0285">Flavoprotein</keyword>
<evidence type="ECO:0000259" key="7">
    <source>
        <dbReference type="PROSITE" id="PS51324"/>
    </source>
</evidence>
<evidence type="ECO:0000256" key="4">
    <source>
        <dbReference type="ARBA" id="ARBA00023002"/>
    </source>
</evidence>
<organism evidence="8 9">
    <name type="scientific">[Candida] anglica</name>
    <dbReference type="NCBI Taxonomy" id="148631"/>
    <lineage>
        <taxon>Eukaryota</taxon>
        <taxon>Fungi</taxon>
        <taxon>Dikarya</taxon>
        <taxon>Ascomycota</taxon>
        <taxon>Saccharomycotina</taxon>
        <taxon>Pichiomycetes</taxon>
        <taxon>Debaryomycetaceae</taxon>
        <taxon>Kurtzmaniella</taxon>
    </lineage>
</organism>
<evidence type="ECO:0000256" key="1">
    <source>
        <dbReference type="ARBA" id="ARBA00001974"/>
    </source>
</evidence>